<gene>
    <name evidence="1" type="ORF">PUN32_03485</name>
</gene>
<protein>
    <submittedName>
        <fullName evidence="1">Uncharacterized protein</fullName>
    </submittedName>
</protein>
<keyword evidence="2" id="KW-1185">Reference proteome</keyword>
<sequence>MSTDCRAQLHQAPFFNPSPLWLIAEHQMNPQQFSDWKAQLSKLSPQQLRTLQGDIDRSLHQAQASLLTEEEREAIAHLFA</sequence>
<accession>A0ABT5UXC1</accession>
<name>A0ABT5UXC1_9VIBR</name>
<evidence type="ECO:0000313" key="1">
    <source>
        <dbReference type="EMBL" id="MDE1514076.1"/>
    </source>
</evidence>
<dbReference type="RefSeq" id="WP_274721830.1">
    <property type="nucleotide sequence ID" value="NZ_JARBFT010000002.1"/>
</dbReference>
<evidence type="ECO:0000313" key="2">
    <source>
        <dbReference type="Proteomes" id="UP001216189"/>
    </source>
</evidence>
<dbReference type="EMBL" id="JARBFT010000002">
    <property type="protein sequence ID" value="MDE1514076.1"/>
    <property type="molecule type" value="Genomic_DNA"/>
</dbReference>
<organism evidence="1 2">
    <name type="scientific">Vibrio chanodichtyis</name>
    <dbReference type="NCBI Taxonomy" id="3027932"/>
    <lineage>
        <taxon>Bacteria</taxon>
        <taxon>Pseudomonadati</taxon>
        <taxon>Pseudomonadota</taxon>
        <taxon>Gammaproteobacteria</taxon>
        <taxon>Vibrionales</taxon>
        <taxon>Vibrionaceae</taxon>
        <taxon>Vibrio</taxon>
    </lineage>
</organism>
<dbReference type="Proteomes" id="UP001216189">
    <property type="component" value="Unassembled WGS sequence"/>
</dbReference>
<reference evidence="1 2" key="1">
    <citation type="submission" date="2023-02" db="EMBL/GenBank/DDBJ databases">
        <title>Vibrio intestini sp. nov., a close relative of Vibrio cholerae isolated from the intestine of Healthy Culter dabryi.</title>
        <authorList>
            <person name="Wu N."/>
        </authorList>
    </citation>
    <scope>NUCLEOTIDE SEQUENCE [LARGE SCALE GENOMIC DNA]</scope>
    <source>
        <strain evidence="1 2">DSL-7</strain>
    </source>
</reference>
<proteinExistence type="predicted"/>
<comment type="caution">
    <text evidence="1">The sequence shown here is derived from an EMBL/GenBank/DDBJ whole genome shotgun (WGS) entry which is preliminary data.</text>
</comment>